<feature type="transmembrane region" description="Helical" evidence="5">
    <location>
        <begin position="333"/>
        <end position="355"/>
    </location>
</feature>
<feature type="transmembrane region" description="Helical" evidence="5">
    <location>
        <begin position="179"/>
        <end position="198"/>
    </location>
</feature>
<keyword evidence="2 5" id="KW-0812">Transmembrane</keyword>
<feature type="transmembrane region" description="Helical" evidence="5">
    <location>
        <begin position="77"/>
        <end position="95"/>
    </location>
</feature>
<evidence type="ECO:0000256" key="6">
    <source>
        <dbReference type="SAM" id="SignalP"/>
    </source>
</evidence>
<organism evidence="7">
    <name type="scientific">Morus alba</name>
    <name type="common">White mulberry</name>
    <dbReference type="NCBI Taxonomy" id="3498"/>
    <lineage>
        <taxon>Eukaryota</taxon>
        <taxon>Viridiplantae</taxon>
        <taxon>Streptophyta</taxon>
        <taxon>Embryophyta</taxon>
        <taxon>Tracheophyta</taxon>
        <taxon>Spermatophyta</taxon>
        <taxon>Magnoliopsida</taxon>
        <taxon>eudicotyledons</taxon>
        <taxon>Gunneridae</taxon>
        <taxon>Pentapetalae</taxon>
        <taxon>rosids</taxon>
        <taxon>fabids</taxon>
        <taxon>Rosales</taxon>
        <taxon>Moraceae</taxon>
        <taxon>Moreae</taxon>
        <taxon>Morus</taxon>
    </lineage>
</organism>
<feature type="transmembrane region" description="Helical" evidence="5">
    <location>
        <begin position="367"/>
        <end position="387"/>
    </location>
</feature>
<keyword evidence="6" id="KW-0732">Signal</keyword>
<comment type="subcellular location">
    <subcellularLocation>
        <location evidence="1">Membrane</location>
        <topology evidence="1">Multi-pass membrane protein</topology>
    </subcellularLocation>
</comment>
<reference evidence="7" key="1">
    <citation type="submission" date="2018-01" db="EMBL/GenBank/DDBJ databases">
        <title>Genome-wide identification and Characterization of Four Gene Families involved in Cd2+ Uptake, Translocation and Sequestration in Mulberry.</title>
        <authorList>
            <person name="Aichun Z."/>
            <person name="Wei F."/>
        </authorList>
    </citation>
    <scope>NUCLEOTIDE SEQUENCE</scope>
</reference>
<dbReference type="Pfam" id="PF02535">
    <property type="entry name" value="Zip"/>
    <property type="match status" value="1"/>
</dbReference>
<dbReference type="PANTHER" id="PTHR11040:SF140">
    <property type="entry name" value="ZRT (ZRT), IRT- (IRT-) LIKE PROTEIN TRANSPORTER"/>
    <property type="match status" value="1"/>
</dbReference>
<accession>A0A455LZF9</accession>
<evidence type="ECO:0000313" key="7">
    <source>
        <dbReference type="EMBL" id="AYW01692.1"/>
    </source>
</evidence>
<feature type="transmembrane region" description="Helical" evidence="5">
    <location>
        <begin position="47"/>
        <end position="70"/>
    </location>
</feature>
<dbReference type="AlphaFoldDB" id="A0A455LZF9"/>
<feature type="transmembrane region" description="Helical" evidence="5">
    <location>
        <begin position="115"/>
        <end position="138"/>
    </location>
</feature>
<feature type="transmembrane region" description="Helical" evidence="5">
    <location>
        <begin position="240"/>
        <end position="260"/>
    </location>
</feature>
<evidence type="ECO:0000256" key="3">
    <source>
        <dbReference type="ARBA" id="ARBA00022989"/>
    </source>
</evidence>
<dbReference type="GO" id="GO:0005385">
    <property type="term" value="F:zinc ion transmembrane transporter activity"/>
    <property type="evidence" value="ECO:0007669"/>
    <property type="project" value="TreeGrafter"/>
</dbReference>
<dbReference type="InterPro" id="IPR003689">
    <property type="entry name" value="ZIP"/>
</dbReference>
<proteinExistence type="evidence at transcript level"/>
<evidence type="ECO:0000256" key="1">
    <source>
        <dbReference type="ARBA" id="ARBA00004141"/>
    </source>
</evidence>
<evidence type="ECO:0000256" key="5">
    <source>
        <dbReference type="SAM" id="Phobius"/>
    </source>
</evidence>
<gene>
    <name evidence="7" type="primary">ZIP3</name>
</gene>
<dbReference type="GO" id="GO:0016020">
    <property type="term" value="C:membrane"/>
    <property type="evidence" value="ECO:0007669"/>
    <property type="project" value="UniProtKB-SubCell"/>
</dbReference>
<feature type="chain" id="PRO_5019815688" evidence="6">
    <location>
        <begin position="26"/>
        <end position="417"/>
    </location>
</feature>
<sequence length="417" mass="45127">MTLKSTSFFLSLILLLLAFLVNGHGGDHDDDESTGDDHGDLHNKGLILVKLWCLIILLVSTFAGGVSPYFLRWNESFLLLGTQFAGGVFLGTSLMHFLSDSNETFGDLTHKTYPFAFMLASSGYLLTMLGDSIILLVIKSNDREARVEIEEGRSSDHDKEAGTGVTPLFMQTASLGDTILLILALCFHSVFEGIAIGIADNKAEAWRNLWTISLHKIFAAIAMGIALLRMLPKRPLLVTAAYSFAFAISSPVGVGIGIAIDATTQGAVADWIYAISMGLACGVFIYVAINHLIAKDNKADVWRNLWTISLHKIFAAIATGIAILRMLPKRPLLVTAAHSFVFAISSPVGIVIGIAIDATTQGAVADWIYAISMGLACGVFIYINHLIAKGFKPQSKCHFDTPFFKFLAVLLGVLPLF</sequence>
<keyword evidence="3 5" id="KW-1133">Transmembrane helix</keyword>
<protein>
    <submittedName>
        <fullName evidence="7">ZIP3 protein</fullName>
    </submittedName>
</protein>
<feature type="transmembrane region" description="Helical" evidence="5">
    <location>
        <begin position="272"/>
        <end position="293"/>
    </location>
</feature>
<dbReference type="EMBL" id="MG773169">
    <property type="protein sequence ID" value="AYW01692.1"/>
    <property type="molecule type" value="mRNA"/>
</dbReference>
<feature type="transmembrane region" description="Helical" evidence="5">
    <location>
        <begin position="305"/>
        <end position="327"/>
    </location>
</feature>
<feature type="signal peptide" evidence="6">
    <location>
        <begin position="1"/>
        <end position="25"/>
    </location>
</feature>
<evidence type="ECO:0000256" key="4">
    <source>
        <dbReference type="ARBA" id="ARBA00023136"/>
    </source>
</evidence>
<name>A0A455LZF9_MORAL</name>
<dbReference type="PANTHER" id="PTHR11040">
    <property type="entry name" value="ZINC/IRON TRANSPORTER"/>
    <property type="match status" value="1"/>
</dbReference>
<feature type="transmembrane region" description="Helical" evidence="5">
    <location>
        <begin position="210"/>
        <end position="228"/>
    </location>
</feature>
<keyword evidence="4 5" id="KW-0472">Membrane</keyword>
<evidence type="ECO:0000256" key="2">
    <source>
        <dbReference type="ARBA" id="ARBA00022692"/>
    </source>
</evidence>